<dbReference type="OrthoDB" id="1825248at2"/>
<feature type="domain" description="Sporulation initiation factor Spo0A C-terminal" evidence="1">
    <location>
        <begin position="4"/>
        <end position="69"/>
    </location>
</feature>
<gene>
    <name evidence="2" type="ORF">SAMN05216180_1467</name>
</gene>
<dbReference type="EMBL" id="FOCG01000001">
    <property type="protein sequence ID" value="SEM72524.1"/>
    <property type="molecule type" value="Genomic_DNA"/>
</dbReference>
<dbReference type="RefSeq" id="WP_092753124.1">
    <property type="nucleotide sequence ID" value="NZ_FOCG01000001.1"/>
</dbReference>
<dbReference type="InterPro" id="IPR016032">
    <property type="entry name" value="Sig_transdc_resp-reg_C-effctor"/>
</dbReference>
<dbReference type="Gene3D" id="1.10.10.10">
    <property type="entry name" value="Winged helix-like DNA-binding domain superfamily/Winged helix DNA-binding domain"/>
    <property type="match status" value="1"/>
</dbReference>
<dbReference type="Proteomes" id="UP000199158">
    <property type="component" value="Unassembled WGS sequence"/>
</dbReference>
<dbReference type="STRING" id="474960.SAMN05216180_1467"/>
<evidence type="ECO:0000313" key="2">
    <source>
        <dbReference type="EMBL" id="SEM72524.1"/>
    </source>
</evidence>
<sequence length="75" mass="8668">MSMRSIYRKIAKKHSISVAEVKRDMQAAIDYAYKKTDKSDNEQMMQESFSYKGEVPTAEEFIKAVADKIKNSELE</sequence>
<keyword evidence="2" id="KW-0648">Protein biosynthesis</keyword>
<dbReference type="AlphaFoldDB" id="A0A1H8ARC9"/>
<dbReference type="InterPro" id="IPR014879">
    <property type="entry name" value="Spo0A_C"/>
</dbReference>
<evidence type="ECO:0000313" key="3">
    <source>
        <dbReference type="Proteomes" id="UP000199158"/>
    </source>
</evidence>
<dbReference type="GO" id="GO:0005509">
    <property type="term" value="F:calcium ion binding"/>
    <property type="evidence" value="ECO:0007669"/>
    <property type="project" value="InterPro"/>
</dbReference>
<accession>A0A1H8ARC9</accession>
<dbReference type="GO" id="GO:0003677">
    <property type="term" value="F:DNA binding"/>
    <property type="evidence" value="ECO:0007669"/>
    <property type="project" value="InterPro"/>
</dbReference>
<protein>
    <submittedName>
        <fullName evidence="2">Sporulation initiation factor Spo0A C terminal</fullName>
    </submittedName>
</protein>
<organism evidence="2 3">
    <name type="scientific">Hydrogenoanaerobacterium saccharovorans</name>
    <dbReference type="NCBI Taxonomy" id="474960"/>
    <lineage>
        <taxon>Bacteria</taxon>
        <taxon>Bacillati</taxon>
        <taxon>Bacillota</taxon>
        <taxon>Clostridia</taxon>
        <taxon>Eubacteriales</taxon>
        <taxon>Oscillospiraceae</taxon>
        <taxon>Hydrogenoanaerobacterium</taxon>
    </lineage>
</organism>
<dbReference type="SUPFAM" id="SSF46894">
    <property type="entry name" value="C-terminal effector domain of the bipartite response regulators"/>
    <property type="match status" value="1"/>
</dbReference>
<evidence type="ECO:0000259" key="1">
    <source>
        <dbReference type="Pfam" id="PF08769"/>
    </source>
</evidence>
<dbReference type="GO" id="GO:0042173">
    <property type="term" value="P:regulation of sporulation resulting in formation of a cellular spore"/>
    <property type="evidence" value="ECO:0007669"/>
    <property type="project" value="InterPro"/>
</dbReference>
<dbReference type="Pfam" id="PF08769">
    <property type="entry name" value="Spo0A_C"/>
    <property type="match status" value="1"/>
</dbReference>
<name>A0A1H8ARC9_9FIRM</name>
<dbReference type="InterPro" id="IPR036388">
    <property type="entry name" value="WH-like_DNA-bd_sf"/>
</dbReference>
<dbReference type="GO" id="GO:0003700">
    <property type="term" value="F:DNA-binding transcription factor activity"/>
    <property type="evidence" value="ECO:0007669"/>
    <property type="project" value="InterPro"/>
</dbReference>
<keyword evidence="3" id="KW-1185">Reference proteome</keyword>
<dbReference type="GO" id="GO:0003743">
    <property type="term" value="F:translation initiation factor activity"/>
    <property type="evidence" value="ECO:0007669"/>
    <property type="project" value="UniProtKB-KW"/>
</dbReference>
<proteinExistence type="predicted"/>
<keyword evidence="2" id="KW-0396">Initiation factor</keyword>
<dbReference type="GO" id="GO:0005737">
    <property type="term" value="C:cytoplasm"/>
    <property type="evidence" value="ECO:0007669"/>
    <property type="project" value="InterPro"/>
</dbReference>
<reference evidence="2 3" key="1">
    <citation type="submission" date="2016-10" db="EMBL/GenBank/DDBJ databases">
        <authorList>
            <person name="de Groot N.N."/>
        </authorList>
    </citation>
    <scope>NUCLEOTIDE SEQUENCE [LARGE SCALE GENOMIC DNA]</scope>
    <source>
        <strain evidence="2 3">CGMCC 1.5070</strain>
    </source>
</reference>